<keyword evidence="3" id="KW-1185">Reference proteome</keyword>
<sequence length="118" mass="13493">MGSYHPPELFKAVLLASPELVGRSSAATSRPRCENKGRFSWWLFWNERDKRRGGGEKGFLLVVWVLPEEATMVAAGQAAKRWEHKYKLKKVSKERWRTNEGSSNAINGGQLRRVQSSY</sequence>
<gene>
    <name evidence="2" type="ORF">H5410_001916</name>
</gene>
<reference evidence="2 3" key="1">
    <citation type="submission" date="2020-09" db="EMBL/GenBank/DDBJ databases">
        <title>De no assembly of potato wild relative species, Solanum commersonii.</title>
        <authorList>
            <person name="Cho K."/>
        </authorList>
    </citation>
    <scope>NUCLEOTIDE SEQUENCE [LARGE SCALE GENOMIC DNA]</scope>
    <source>
        <strain evidence="2">LZ3.2</strain>
        <tissue evidence="2">Leaf</tissue>
    </source>
</reference>
<evidence type="ECO:0000313" key="3">
    <source>
        <dbReference type="Proteomes" id="UP000824120"/>
    </source>
</evidence>
<accession>A0A9J6B1G0</accession>
<dbReference type="EMBL" id="JACXVP010000001">
    <property type="protein sequence ID" value="KAG5630199.1"/>
    <property type="molecule type" value="Genomic_DNA"/>
</dbReference>
<evidence type="ECO:0000256" key="1">
    <source>
        <dbReference type="SAM" id="MobiDB-lite"/>
    </source>
</evidence>
<feature type="region of interest" description="Disordered" evidence="1">
    <location>
        <begin position="97"/>
        <end position="118"/>
    </location>
</feature>
<dbReference type="Proteomes" id="UP000824120">
    <property type="component" value="Chromosome 1"/>
</dbReference>
<dbReference type="AlphaFoldDB" id="A0A9J6B1G0"/>
<organism evidence="2 3">
    <name type="scientific">Solanum commersonii</name>
    <name type="common">Commerson's wild potato</name>
    <name type="synonym">Commerson's nightshade</name>
    <dbReference type="NCBI Taxonomy" id="4109"/>
    <lineage>
        <taxon>Eukaryota</taxon>
        <taxon>Viridiplantae</taxon>
        <taxon>Streptophyta</taxon>
        <taxon>Embryophyta</taxon>
        <taxon>Tracheophyta</taxon>
        <taxon>Spermatophyta</taxon>
        <taxon>Magnoliopsida</taxon>
        <taxon>eudicotyledons</taxon>
        <taxon>Gunneridae</taxon>
        <taxon>Pentapetalae</taxon>
        <taxon>asterids</taxon>
        <taxon>lamiids</taxon>
        <taxon>Solanales</taxon>
        <taxon>Solanaceae</taxon>
        <taxon>Solanoideae</taxon>
        <taxon>Solaneae</taxon>
        <taxon>Solanum</taxon>
    </lineage>
</organism>
<feature type="compositionally biased region" description="Polar residues" evidence="1">
    <location>
        <begin position="99"/>
        <end position="118"/>
    </location>
</feature>
<name>A0A9J6B1G0_SOLCO</name>
<proteinExistence type="predicted"/>
<protein>
    <submittedName>
        <fullName evidence="2">Uncharacterized protein</fullName>
    </submittedName>
</protein>
<evidence type="ECO:0000313" key="2">
    <source>
        <dbReference type="EMBL" id="KAG5630199.1"/>
    </source>
</evidence>
<comment type="caution">
    <text evidence="2">The sequence shown here is derived from an EMBL/GenBank/DDBJ whole genome shotgun (WGS) entry which is preliminary data.</text>
</comment>